<name>A0AAD9R8B4_9HYME</name>
<dbReference type="GO" id="GO:0007165">
    <property type="term" value="P:signal transduction"/>
    <property type="evidence" value="ECO:0007669"/>
    <property type="project" value="UniProtKB-KW"/>
</dbReference>
<evidence type="ECO:0000256" key="2">
    <source>
        <dbReference type="ARBA" id="ARBA00022475"/>
    </source>
</evidence>
<dbReference type="EMBL" id="JAIFRP010004522">
    <property type="protein sequence ID" value="KAK2574920.1"/>
    <property type="molecule type" value="Genomic_DNA"/>
</dbReference>
<comment type="subcellular location">
    <subcellularLocation>
        <location evidence="1">Cell membrane</location>
        <topology evidence="1">Multi-pass membrane protein</topology>
    </subcellularLocation>
</comment>
<evidence type="ECO:0000256" key="4">
    <source>
        <dbReference type="ARBA" id="ARBA00022692"/>
    </source>
</evidence>
<evidence type="ECO:0000256" key="9">
    <source>
        <dbReference type="ARBA" id="ARBA00023224"/>
    </source>
</evidence>
<evidence type="ECO:0000313" key="11">
    <source>
        <dbReference type="Proteomes" id="UP001258017"/>
    </source>
</evidence>
<evidence type="ECO:0000256" key="5">
    <source>
        <dbReference type="ARBA" id="ARBA00022725"/>
    </source>
</evidence>
<gene>
    <name evidence="10" type="ORF">KPH14_002611</name>
</gene>
<dbReference type="PANTHER" id="PTHR21137:SF35">
    <property type="entry name" value="ODORANT RECEPTOR 19A-RELATED"/>
    <property type="match status" value="1"/>
</dbReference>
<protein>
    <submittedName>
        <fullName evidence="10">Uncharacterized protein</fullName>
    </submittedName>
</protein>
<comment type="caution">
    <text evidence="10">The sequence shown here is derived from an EMBL/GenBank/DDBJ whole genome shotgun (WGS) entry which is preliminary data.</text>
</comment>
<reference evidence="10" key="2">
    <citation type="journal article" date="2023" name="Commun. Biol.">
        <title>Intrasexual cuticular hydrocarbon dimorphism in a wasp sheds light on hydrocarbon biosynthesis genes in Hymenoptera.</title>
        <authorList>
            <person name="Moris V.C."/>
            <person name="Podsiadlowski L."/>
            <person name="Martin S."/>
            <person name="Oeyen J.P."/>
            <person name="Donath A."/>
            <person name="Petersen M."/>
            <person name="Wilbrandt J."/>
            <person name="Misof B."/>
            <person name="Liedtke D."/>
            <person name="Thamm M."/>
            <person name="Scheiner R."/>
            <person name="Schmitt T."/>
            <person name="Niehuis O."/>
        </authorList>
    </citation>
    <scope>NUCLEOTIDE SEQUENCE</scope>
    <source>
        <strain evidence="10">GBR_01_08_01A</strain>
    </source>
</reference>
<evidence type="ECO:0000256" key="3">
    <source>
        <dbReference type="ARBA" id="ARBA00022606"/>
    </source>
</evidence>
<evidence type="ECO:0000256" key="7">
    <source>
        <dbReference type="ARBA" id="ARBA00023136"/>
    </source>
</evidence>
<keyword evidence="9" id="KW-0807">Transducer</keyword>
<proteinExistence type="predicted"/>
<keyword evidence="11" id="KW-1185">Reference proteome</keyword>
<dbReference type="Pfam" id="PF02949">
    <property type="entry name" value="7tm_6"/>
    <property type="match status" value="1"/>
</dbReference>
<dbReference type="PANTHER" id="PTHR21137">
    <property type="entry name" value="ODORANT RECEPTOR"/>
    <property type="match status" value="1"/>
</dbReference>
<evidence type="ECO:0000256" key="1">
    <source>
        <dbReference type="ARBA" id="ARBA00004651"/>
    </source>
</evidence>
<reference evidence="10" key="1">
    <citation type="submission" date="2021-08" db="EMBL/GenBank/DDBJ databases">
        <authorList>
            <person name="Misof B."/>
            <person name="Oliver O."/>
            <person name="Podsiadlowski L."/>
            <person name="Donath A."/>
            <person name="Peters R."/>
            <person name="Mayer C."/>
            <person name="Rust J."/>
            <person name="Gunkel S."/>
            <person name="Lesny P."/>
            <person name="Martin S."/>
            <person name="Oeyen J.P."/>
            <person name="Petersen M."/>
            <person name="Panagiotis P."/>
            <person name="Wilbrandt J."/>
            <person name="Tanja T."/>
        </authorList>
    </citation>
    <scope>NUCLEOTIDE SEQUENCE</scope>
    <source>
        <strain evidence="10">GBR_01_08_01A</strain>
        <tissue evidence="10">Thorax + abdomen</tissue>
    </source>
</reference>
<keyword evidence="2" id="KW-1003">Cell membrane</keyword>
<keyword evidence="3" id="KW-0716">Sensory transduction</keyword>
<keyword evidence="4" id="KW-0812">Transmembrane</keyword>
<dbReference type="GO" id="GO:0004984">
    <property type="term" value="F:olfactory receptor activity"/>
    <property type="evidence" value="ECO:0007669"/>
    <property type="project" value="InterPro"/>
</dbReference>
<dbReference type="InterPro" id="IPR004117">
    <property type="entry name" value="7tm6_olfct_rcpt"/>
</dbReference>
<evidence type="ECO:0000313" key="10">
    <source>
        <dbReference type="EMBL" id="KAK2574920.1"/>
    </source>
</evidence>
<dbReference type="AlphaFoldDB" id="A0AAD9R8B4"/>
<evidence type="ECO:0000256" key="8">
    <source>
        <dbReference type="ARBA" id="ARBA00023170"/>
    </source>
</evidence>
<accession>A0AAD9R8B4</accession>
<dbReference type="Proteomes" id="UP001258017">
    <property type="component" value="Unassembled WGS sequence"/>
</dbReference>
<keyword evidence="7" id="KW-0472">Membrane</keyword>
<dbReference type="GO" id="GO:0005886">
    <property type="term" value="C:plasma membrane"/>
    <property type="evidence" value="ECO:0007669"/>
    <property type="project" value="UniProtKB-SubCell"/>
</dbReference>
<organism evidence="10 11">
    <name type="scientific">Odynerus spinipes</name>
    <dbReference type="NCBI Taxonomy" id="1348599"/>
    <lineage>
        <taxon>Eukaryota</taxon>
        <taxon>Metazoa</taxon>
        <taxon>Ecdysozoa</taxon>
        <taxon>Arthropoda</taxon>
        <taxon>Hexapoda</taxon>
        <taxon>Insecta</taxon>
        <taxon>Pterygota</taxon>
        <taxon>Neoptera</taxon>
        <taxon>Endopterygota</taxon>
        <taxon>Hymenoptera</taxon>
        <taxon>Apocrita</taxon>
        <taxon>Aculeata</taxon>
        <taxon>Vespoidea</taxon>
        <taxon>Vespidae</taxon>
        <taxon>Eumeninae</taxon>
        <taxon>Odynerus</taxon>
    </lineage>
</organism>
<keyword evidence="5" id="KW-0552">Olfaction</keyword>
<keyword evidence="6" id="KW-1133">Transmembrane helix</keyword>
<sequence>MLIAKHIRLIWLAEYLENEFNMLILQQMIGISFQLCLLGYDTLRSTGEGDAAKVFTLVIIGSCISSTLLAYCYIGECLINESQTFGEAFYQCEWYNISRNEMKLMLICMMRSKKQIQLTSGKFFVLSLSAFTDVIKTSMAYLSVLRQSV</sequence>
<dbReference type="GO" id="GO:0005549">
    <property type="term" value="F:odorant binding"/>
    <property type="evidence" value="ECO:0007669"/>
    <property type="project" value="InterPro"/>
</dbReference>
<keyword evidence="8" id="KW-0675">Receptor</keyword>
<evidence type="ECO:0000256" key="6">
    <source>
        <dbReference type="ARBA" id="ARBA00022989"/>
    </source>
</evidence>